<proteinExistence type="predicted"/>
<dbReference type="GO" id="GO:0034220">
    <property type="term" value="P:monoatomic ion transmembrane transport"/>
    <property type="evidence" value="ECO:0007669"/>
    <property type="project" value="UniProtKB-KW"/>
</dbReference>
<protein>
    <submittedName>
        <fullName evidence="13">Innexin</fullName>
    </submittedName>
</protein>
<keyword evidence="4" id="KW-1003">Cell membrane</keyword>
<evidence type="ECO:0000256" key="1">
    <source>
        <dbReference type="ARBA" id="ARBA00004610"/>
    </source>
</evidence>
<dbReference type="WBParaSite" id="jg3450">
    <property type="protein sequence ID" value="jg3450"/>
    <property type="gene ID" value="jg3450"/>
</dbReference>
<dbReference type="GO" id="GO:0005921">
    <property type="term" value="C:gap junction"/>
    <property type="evidence" value="ECO:0007669"/>
    <property type="project" value="UniProtKB-SubCell"/>
</dbReference>
<evidence type="ECO:0000256" key="9">
    <source>
        <dbReference type="ARBA" id="ARBA00023065"/>
    </source>
</evidence>
<evidence type="ECO:0000256" key="5">
    <source>
        <dbReference type="ARBA" id="ARBA00022692"/>
    </source>
</evidence>
<evidence type="ECO:0000256" key="11">
    <source>
        <dbReference type="ARBA" id="ARBA00023303"/>
    </source>
</evidence>
<evidence type="ECO:0000256" key="8">
    <source>
        <dbReference type="ARBA" id="ARBA00022989"/>
    </source>
</evidence>
<dbReference type="Proteomes" id="UP000887574">
    <property type="component" value="Unplaced"/>
</dbReference>
<evidence type="ECO:0000256" key="10">
    <source>
        <dbReference type="ARBA" id="ARBA00023136"/>
    </source>
</evidence>
<keyword evidence="11" id="KW-0407">Ion channel</keyword>
<evidence type="ECO:0000256" key="2">
    <source>
        <dbReference type="ARBA" id="ARBA00004651"/>
    </source>
</evidence>
<keyword evidence="7" id="KW-0965">Cell junction</keyword>
<keyword evidence="9" id="KW-0406">Ion transport</keyword>
<evidence type="ECO:0000256" key="4">
    <source>
        <dbReference type="ARBA" id="ARBA00022475"/>
    </source>
</evidence>
<keyword evidence="3" id="KW-0813">Transport</keyword>
<dbReference type="GO" id="GO:0005886">
    <property type="term" value="C:plasma membrane"/>
    <property type="evidence" value="ECO:0007669"/>
    <property type="project" value="UniProtKB-SubCell"/>
</dbReference>
<keyword evidence="10" id="KW-0472">Membrane</keyword>
<evidence type="ECO:0000313" key="12">
    <source>
        <dbReference type="Proteomes" id="UP000887574"/>
    </source>
</evidence>
<evidence type="ECO:0000256" key="3">
    <source>
        <dbReference type="ARBA" id="ARBA00022448"/>
    </source>
</evidence>
<evidence type="ECO:0000313" key="13">
    <source>
        <dbReference type="WBParaSite" id="jg3450"/>
    </source>
</evidence>
<keyword evidence="8" id="KW-1133">Transmembrane helix</keyword>
<keyword evidence="12" id="KW-1185">Reference proteome</keyword>
<dbReference type="GO" id="GO:0005243">
    <property type="term" value="F:gap junction channel activity"/>
    <property type="evidence" value="ECO:0007669"/>
    <property type="project" value="TreeGrafter"/>
</dbReference>
<evidence type="ECO:0000256" key="6">
    <source>
        <dbReference type="ARBA" id="ARBA00022868"/>
    </source>
</evidence>
<organism evidence="12 13">
    <name type="scientific">Ditylenchus dipsaci</name>
    <dbReference type="NCBI Taxonomy" id="166011"/>
    <lineage>
        <taxon>Eukaryota</taxon>
        <taxon>Metazoa</taxon>
        <taxon>Ecdysozoa</taxon>
        <taxon>Nematoda</taxon>
        <taxon>Chromadorea</taxon>
        <taxon>Rhabditida</taxon>
        <taxon>Tylenchina</taxon>
        <taxon>Tylenchomorpha</taxon>
        <taxon>Sphaerularioidea</taxon>
        <taxon>Anguinidae</taxon>
        <taxon>Anguininae</taxon>
        <taxon>Ditylenchus</taxon>
    </lineage>
</organism>
<sequence>MMLRLSLAWLRCWTYRNDCQRESKRIDFCECGQASKSDRVSWTYRNKFSYGSYRIDSCLCGEPAGRIETSTATDCICWVPAEYTGAWKKYIETIALWRILISSMVPNIPEDKKVRQDYELRYYQWIPYILSLQAVLCFAPKLIFKLLYSFSDLRVTDLIQLAYRETKNKFSETDSVSKQLLRSWWPEKILEC</sequence>
<dbReference type="Pfam" id="PF00876">
    <property type="entry name" value="Innexin"/>
    <property type="match status" value="1"/>
</dbReference>
<dbReference type="AlphaFoldDB" id="A0A915E7Q2"/>
<evidence type="ECO:0000256" key="7">
    <source>
        <dbReference type="ARBA" id="ARBA00022949"/>
    </source>
</evidence>
<reference evidence="13" key="1">
    <citation type="submission" date="2022-11" db="UniProtKB">
        <authorList>
            <consortium name="WormBaseParasite"/>
        </authorList>
    </citation>
    <scope>IDENTIFICATION</scope>
</reference>
<name>A0A915E7Q2_9BILA</name>
<keyword evidence="5" id="KW-0812">Transmembrane</keyword>
<dbReference type="InterPro" id="IPR000990">
    <property type="entry name" value="Innexin"/>
</dbReference>
<comment type="subcellular location">
    <subcellularLocation>
        <location evidence="1">Cell junction</location>
        <location evidence="1">Gap junction</location>
    </subcellularLocation>
    <subcellularLocation>
        <location evidence="2">Cell membrane</location>
        <topology evidence="2">Multi-pass membrane protein</topology>
    </subcellularLocation>
</comment>
<keyword evidence="6" id="KW-0303">Gap junction</keyword>
<dbReference type="PANTHER" id="PTHR11893">
    <property type="entry name" value="INNEXIN"/>
    <property type="match status" value="1"/>
</dbReference>
<accession>A0A915E7Q2</accession>
<dbReference type="PANTHER" id="PTHR11893:SF45">
    <property type="entry name" value="INNEXIN"/>
    <property type="match status" value="1"/>
</dbReference>